<name>A0A853AJC6_9PSEU</name>
<proteinExistence type="predicted"/>
<dbReference type="EMBL" id="JACCFJ010000001">
    <property type="protein sequence ID" value="NYI84764.1"/>
    <property type="molecule type" value="Genomic_DNA"/>
</dbReference>
<evidence type="ECO:0000256" key="1">
    <source>
        <dbReference type="SAM" id="MobiDB-lite"/>
    </source>
</evidence>
<keyword evidence="3" id="KW-1185">Reference proteome</keyword>
<protein>
    <submittedName>
        <fullName evidence="2">Uncharacterized protein</fullName>
    </submittedName>
</protein>
<dbReference type="AlphaFoldDB" id="A0A853AJC6"/>
<comment type="caution">
    <text evidence="2">The sequence shown here is derived from an EMBL/GenBank/DDBJ whole genome shotgun (WGS) entry which is preliminary data.</text>
</comment>
<evidence type="ECO:0000313" key="2">
    <source>
        <dbReference type="EMBL" id="NYI84764.1"/>
    </source>
</evidence>
<feature type="compositionally biased region" description="Polar residues" evidence="1">
    <location>
        <begin position="1"/>
        <end position="11"/>
    </location>
</feature>
<sequence>MECEDTNSTGNPVDCDQDLSEKGRLRFQVELWDGRNRIAETPWSDPVPIGQ</sequence>
<organism evidence="2 3">
    <name type="scientific">Saccharopolyspora hordei</name>
    <dbReference type="NCBI Taxonomy" id="1838"/>
    <lineage>
        <taxon>Bacteria</taxon>
        <taxon>Bacillati</taxon>
        <taxon>Actinomycetota</taxon>
        <taxon>Actinomycetes</taxon>
        <taxon>Pseudonocardiales</taxon>
        <taxon>Pseudonocardiaceae</taxon>
        <taxon>Saccharopolyspora</taxon>
    </lineage>
</organism>
<evidence type="ECO:0000313" key="3">
    <source>
        <dbReference type="Proteomes" id="UP000587002"/>
    </source>
</evidence>
<feature type="region of interest" description="Disordered" evidence="1">
    <location>
        <begin position="1"/>
        <end position="20"/>
    </location>
</feature>
<gene>
    <name evidence="2" type="ORF">HNR68_003394</name>
</gene>
<accession>A0A853AJC6</accession>
<dbReference type="Proteomes" id="UP000587002">
    <property type="component" value="Unassembled WGS sequence"/>
</dbReference>
<reference evidence="2 3" key="1">
    <citation type="submission" date="2020-07" db="EMBL/GenBank/DDBJ databases">
        <title>Sequencing the genomes of 1000 actinobacteria strains.</title>
        <authorList>
            <person name="Klenk H.-P."/>
        </authorList>
    </citation>
    <scope>NUCLEOTIDE SEQUENCE [LARGE SCALE GENOMIC DNA]</scope>
    <source>
        <strain evidence="2 3">DSM 44065</strain>
    </source>
</reference>